<keyword evidence="2" id="KW-1185">Reference proteome</keyword>
<dbReference type="EMBL" id="FOLO01000029">
    <property type="protein sequence ID" value="SFD05025.1"/>
    <property type="molecule type" value="Genomic_DNA"/>
</dbReference>
<dbReference type="STRING" id="1123010.SAMN02745724_03319"/>
<dbReference type="OrthoDB" id="6291589at2"/>
<organism evidence="1 2">
    <name type="scientific">Pseudoalteromonas denitrificans DSM 6059</name>
    <dbReference type="NCBI Taxonomy" id="1123010"/>
    <lineage>
        <taxon>Bacteria</taxon>
        <taxon>Pseudomonadati</taxon>
        <taxon>Pseudomonadota</taxon>
        <taxon>Gammaproteobacteria</taxon>
        <taxon>Alteromonadales</taxon>
        <taxon>Pseudoalteromonadaceae</taxon>
        <taxon>Pseudoalteromonas</taxon>
    </lineage>
</organism>
<reference evidence="1 2" key="1">
    <citation type="submission" date="2016-10" db="EMBL/GenBank/DDBJ databases">
        <authorList>
            <person name="de Groot N.N."/>
        </authorList>
    </citation>
    <scope>NUCLEOTIDE SEQUENCE [LARGE SCALE GENOMIC DNA]</scope>
    <source>
        <strain evidence="1 2">DSM 6059</strain>
    </source>
</reference>
<evidence type="ECO:0000313" key="2">
    <source>
        <dbReference type="Proteomes" id="UP000198862"/>
    </source>
</evidence>
<name>A0A1I1P5L9_9GAMM</name>
<gene>
    <name evidence="1" type="ORF">SAMN02745724_03319</name>
</gene>
<sequence>MILPFISWAVTGGYFFIKPGYKAAYESLNVKTYPLALVPKLNHDKTWLEVRLMRSILGVHLLVKSDKGWQQHDLHTLKVIDKPLKAQVESLTLDAIAINPHRYGKIKSIQGLDVITDTDTRITLNWPQMRFYQQGKDTDFINKMYQIHYLQWTGIKALDDVLGFLV</sequence>
<evidence type="ECO:0000313" key="1">
    <source>
        <dbReference type="EMBL" id="SFD05025.1"/>
    </source>
</evidence>
<dbReference type="Proteomes" id="UP000198862">
    <property type="component" value="Unassembled WGS sequence"/>
</dbReference>
<dbReference type="RefSeq" id="WP_143085101.1">
    <property type="nucleotide sequence ID" value="NZ_FOLO01000029.1"/>
</dbReference>
<protein>
    <submittedName>
        <fullName evidence="1">Uncharacterized protein</fullName>
    </submittedName>
</protein>
<dbReference type="AlphaFoldDB" id="A0A1I1P5L9"/>
<accession>A0A1I1P5L9</accession>
<proteinExistence type="predicted"/>